<name>A0AAV9VGA1_9PEZI</name>
<keyword evidence="2" id="KW-1185">Reference proteome</keyword>
<reference evidence="1 2" key="1">
    <citation type="submission" date="2019-10" db="EMBL/GenBank/DDBJ databases">
        <authorList>
            <person name="Palmer J.M."/>
        </authorList>
    </citation>
    <scope>NUCLEOTIDE SEQUENCE [LARGE SCALE GENOMIC DNA]</scope>
    <source>
        <strain evidence="1 2">TWF730</strain>
    </source>
</reference>
<proteinExistence type="predicted"/>
<comment type="caution">
    <text evidence="1">The sequence shown here is derived from an EMBL/GenBank/DDBJ whole genome shotgun (WGS) entry which is preliminary data.</text>
</comment>
<dbReference type="EMBL" id="JAVHNS010000003">
    <property type="protein sequence ID" value="KAK6360482.1"/>
    <property type="molecule type" value="Genomic_DNA"/>
</dbReference>
<evidence type="ECO:0000313" key="2">
    <source>
        <dbReference type="Proteomes" id="UP001373714"/>
    </source>
</evidence>
<gene>
    <name evidence="1" type="ORF">TWF730_006623</name>
</gene>
<evidence type="ECO:0000313" key="1">
    <source>
        <dbReference type="EMBL" id="KAK6360482.1"/>
    </source>
</evidence>
<accession>A0AAV9VGA1</accession>
<dbReference type="AlphaFoldDB" id="A0AAV9VGA1"/>
<evidence type="ECO:0008006" key="3">
    <source>
        <dbReference type="Google" id="ProtNLM"/>
    </source>
</evidence>
<dbReference type="Proteomes" id="UP001373714">
    <property type="component" value="Unassembled WGS sequence"/>
</dbReference>
<sequence>MPGILDCPSEVLDLIVDAVALSPALDSEVDVADPPHQRSSRRILPLGKTCRFLYRRFFLPRFYSNCFLEFHNLSNPYENEGPRYRLFEFSAQGTVQKYNGFLEHGTFVKNLNVRFDDRRSDWMPTGQDWTNEEWSEYQDIPQPAPAVLDNLIPRFDHLRRVEFQRSVRSPGSLGDFVQGLGLVLSRVTTLTALDLSVQYNDRDKSDWIQSGIDLPYSSFIAPLQELSISLDPMLRDLGWDDHLTEADVLSCFWFMDVLANVLELPSRTVKALNFEFIMEEFEDSAFGLLWLNGGDPLAGIGDPRKLLVFPVVEKLYLTPGSGCQLVFERYFVVIHRGIKELGLQLISLSEESWGRAIPLLGSFSQLTSLTLSHPPQIRIVQDVITSLSYFTHLEGLRVLLFTPSSRETAIMDAYGQDPRIKLERVDSPGLATVHMVF</sequence>
<protein>
    <recommendedName>
        <fullName evidence="3">F-box domain-containing protein</fullName>
    </recommendedName>
</protein>
<organism evidence="1 2">
    <name type="scientific">Orbilia blumenaviensis</name>
    <dbReference type="NCBI Taxonomy" id="1796055"/>
    <lineage>
        <taxon>Eukaryota</taxon>
        <taxon>Fungi</taxon>
        <taxon>Dikarya</taxon>
        <taxon>Ascomycota</taxon>
        <taxon>Pezizomycotina</taxon>
        <taxon>Orbiliomycetes</taxon>
        <taxon>Orbiliales</taxon>
        <taxon>Orbiliaceae</taxon>
        <taxon>Orbilia</taxon>
    </lineage>
</organism>